<proteinExistence type="predicted"/>
<protein>
    <submittedName>
        <fullName evidence="3">Copper transporter</fullName>
    </submittedName>
</protein>
<dbReference type="GO" id="GO:0055070">
    <property type="term" value="P:copper ion homeostasis"/>
    <property type="evidence" value="ECO:0007669"/>
    <property type="project" value="InterPro"/>
</dbReference>
<evidence type="ECO:0000313" key="3">
    <source>
        <dbReference type="EMBL" id="QGK70580.1"/>
    </source>
</evidence>
<dbReference type="KEGG" id="sace:GIY23_14575"/>
<sequence>MISVRYHIVSLAAVFLALTVGILLGSTSVSERLLTTVGGQRDALGQEVEQLRSERDALRGQLAAAEQFGTSVAPTAVRDQLRSRTITLVTTGDAPDEQREAVKRTLADAGARVTGEVQLTDGFADPNRADELRRVVTQLLPAGVQLPPASDPGTLAGGLLGSLTLAGSGNAGAQPSPEERAAALGGLTEGGFVRVAQDIEPAELAVVVTGSGQSGDQDRAATIARFATEMDRAGQGAVLAGSRAAAESRGPIGVVRADSTMASALSTVDNVGSAPGRVATVLALREQTEGRSGQYGVAEGAQGPSPDVRG</sequence>
<name>A0A5Q3Q9P8_9PSEU</name>
<dbReference type="GO" id="GO:0016020">
    <property type="term" value="C:membrane"/>
    <property type="evidence" value="ECO:0007669"/>
    <property type="project" value="InterPro"/>
</dbReference>
<evidence type="ECO:0000256" key="1">
    <source>
        <dbReference type="SAM" id="Coils"/>
    </source>
</evidence>
<dbReference type="AlphaFoldDB" id="A0A5Q3Q9P8"/>
<dbReference type="Proteomes" id="UP000371041">
    <property type="component" value="Chromosome"/>
</dbReference>
<accession>A0A5Q3Q9P8</accession>
<dbReference type="RefSeq" id="WP_154077162.1">
    <property type="nucleotide sequence ID" value="NZ_CP045929.1"/>
</dbReference>
<dbReference type="EMBL" id="CP045929">
    <property type="protein sequence ID" value="QGK70580.1"/>
    <property type="molecule type" value="Genomic_DNA"/>
</dbReference>
<evidence type="ECO:0000313" key="4">
    <source>
        <dbReference type="Proteomes" id="UP000371041"/>
    </source>
</evidence>
<evidence type="ECO:0000256" key="2">
    <source>
        <dbReference type="SAM" id="MobiDB-lite"/>
    </source>
</evidence>
<reference evidence="4" key="1">
    <citation type="submission" date="2019-11" db="EMBL/GenBank/DDBJ databases">
        <title>The complete genome sequence of Saccharopolyspora sp. E2A.</title>
        <authorList>
            <person name="Zhang G."/>
        </authorList>
    </citation>
    <scope>NUCLEOTIDE SEQUENCE [LARGE SCALE GENOMIC DNA]</scope>
    <source>
        <strain evidence="4">E2A</strain>
    </source>
</reference>
<feature type="coiled-coil region" evidence="1">
    <location>
        <begin position="41"/>
        <end position="68"/>
    </location>
</feature>
<dbReference type="Pfam" id="PF11382">
    <property type="entry name" value="MctB"/>
    <property type="match status" value="1"/>
</dbReference>
<keyword evidence="1" id="KW-0175">Coiled coil</keyword>
<feature type="region of interest" description="Disordered" evidence="2">
    <location>
        <begin position="289"/>
        <end position="310"/>
    </location>
</feature>
<gene>
    <name evidence="3" type="ORF">GIY23_14575</name>
</gene>
<organism evidence="3 4">
    <name type="scientific">Allosaccharopolyspora coralli</name>
    <dbReference type="NCBI Taxonomy" id="2665642"/>
    <lineage>
        <taxon>Bacteria</taxon>
        <taxon>Bacillati</taxon>
        <taxon>Actinomycetota</taxon>
        <taxon>Actinomycetes</taxon>
        <taxon>Pseudonocardiales</taxon>
        <taxon>Pseudonocardiaceae</taxon>
        <taxon>Allosaccharopolyspora</taxon>
    </lineage>
</organism>
<keyword evidence="4" id="KW-1185">Reference proteome</keyword>
<dbReference type="InterPro" id="IPR021522">
    <property type="entry name" value="MctB"/>
</dbReference>